<accession>A0ABN9AJK4</accession>
<reference evidence="1" key="1">
    <citation type="submission" date="2023-05" db="EMBL/GenBank/DDBJ databases">
        <authorList>
            <person name="Stuckert A."/>
        </authorList>
    </citation>
    <scope>NUCLEOTIDE SEQUENCE</scope>
</reference>
<comment type="caution">
    <text evidence="1">The sequence shown here is derived from an EMBL/GenBank/DDBJ whole genome shotgun (WGS) entry which is preliminary data.</text>
</comment>
<evidence type="ECO:0000313" key="1">
    <source>
        <dbReference type="EMBL" id="CAI9535010.1"/>
    </source>
</evidence>
<protein>
    <submittedName>
        <fullName evidence="1">Uncharacterized protein</fullName>
    </submittedName>
</protein>
<gene>
    <name evidence="1" type="ORF">SPARVUS_LOCUS769710</name>
</gene>
<proteinExistence type="predicted"/>
<dbReference type="Proteomes" id="UP001162483">
    <property type="component" value="Unassembled WGS sequence"/>
</dbReference>
<sequence>MVLNIINRSSFHTIGCNSLYVGSGHFHPLPVRTLSPPSCPGQLSAFRAVTL</sequence>
<name>A0ABN9AJK4_9NEOB</name>
<organism evidence="1 2">
    <name type="scientific">Staurois parvus</name>
    <dbReference type="NCBI Taxonomy" id="386267"/>
    <lineage>
        <taxon>Eukaryota</taxon>
        <taxon>Metazoa</taxon>
        <taxon>Chordata</taxon>
        <taxon>Craniata</taxon>
        <taxon>Vertebrata</taxon>
        <taxon>Euteleostomi</taxon>
        <taxon>Amphibia</taxon>
        <taxon>Batrachia</taxon>
        <taxon>Anura</taxon>
        <taxon>Neobatrachia</taxon>
        <taxon>Ranoidea</taxon>
        <taxon>Ranidae</taxon>
        <taxon>Staurois</taxon>
    </lineage>
</organism>
<keyword evidence="2" id="KW-1185">Reference proteome</keyword>
<dbReference type="EMBL" id="CATNWA010000237">
    <property type="protein sequence ID" value="CAI9535010.1"/>
    <property type="molecule type" value="Genomic_DNA"/>
</dbReference>
<evidence type="ECO:0000313" key="2">
    <source>
        <dbReference type="Proteomes" id="UP001162483"/>
    </source>
</evidence>